<feature type="compositionally biased region" description="Basic and acidic residues" evidence="1">
    <location>
        <begin position="2780"/>
        <end position="2801"/>
    </location>
</feature>
<feature type="compositionally biased region" description="Basic and acidic residues" evidence="1">
    <location>
        <begin position="4149"/>
        <end position="4159"/>
    </location>
</feature>
<gene>
    <name evidence="3" type="ORF">PgNI_03868</name>
</gene>
<feature type="compositionally biased region" description="Basic and acidic residues" evidence="1">
    <location>
        <begin position="349"/>
        <end position="363"/>
    </location>
</feature>
<feature type="compositionally biased region" description="Polar residues" evidence="1">
    <location>
        <begin position="3054"/>
        <end position="3076"/>
    </location>
</feature>
<feature type="compositionally biased region" description="Polar residues" evidence="1">
    <location>
        <begin position="2541"/>
        <end position="2552"/>
    </location>
</feature>
<feature type="compositionally biased region" description="Polar residues" evidence="1">
    <location>
        <begin position="5950"/>
        <end position="5960"/>
    </location>
</feature>
<feature type="compositionally biased region" description="Polar residues" evidence="1">
    <location>
        <begin position="3558"/>
        <end position="3569"/>
    </location>
</feature>
<feature type="compositionally biased region" description="Basic and acidic residues" evidence="1">
    <location>
        <begin position="1713"/>
        <end position="1734"/>
    </location>
</feature>
<feature type="region of interest" description="Disordered" evidence="1">
    <location>
        <begin position="4437"/>
        <end position="5167"/>
    </location>
</feature>
<feature type="compositionally biased region" description="Basic residues" evidence="1">
    <location>
        <begin position="2816"/>
        <end position="2826"/>
    </location>
</feature>
<feature type="compositionally biased region" description="Low complexity" evidence="1">
    <location>
        <begin position="160"/>
        <end position="175"/>
    </location>
</feature>
<feature type="compositionally biased region" description="Polar residues" evidence="1">
    <location>
        <begin position="3486"/>
        <end position="3503"/>
    </location>
</feature>
<feature type="compositionally biased region" description="Basic residues" evidence="1">
    <location>
        <begin position="5352"/>
        <end position="5361"/>
    </location>
</feature>
<feature type="compositionally biased region" description="Basic and acidic residues" evidence="1">
    <location>
        <begin position="2199"/>
        <end position="2208"/>
    </location>
</feature>
<feature type="compositionally biased region" description="Basic and acidic residues" evidence="1">
    <location>
        <begin position="4606"/>
        <end position="4635"/>
    </location>
</feature>
<dbReference type="Proteomes" id="UP000515153">
    <property type="component" value="Unplaced"/>
</dbReference>
<feature type="region of interest" description="Disordered" evidence="1">
    <location>
        <begin position="5944"/>
        <end position="5997"/>
    </location>
</feature>
<evidence type="ECO:0008006" key="4">
    <source>
        <dbReference type="Google" id="ProtNLM"/>
    </source>
</evidence>
<feature type="compositionally biased region" description="Basic residues" evidence="1">
    <location>
        <begin position="5041"/>
        <end position="5051"/>
    </location>
</feature>
<feature type="compositionally biased region" description="Polar residues" evidence="1">
    <location>
        <begin position="5838"/>
        <end position="5855"/>
    </location>
</feature>
<feature type="compositionally biased region" description="Polar residues" evidence="1">
    <location>
        <begin position="2128"/>
        <end position="2140"/>
    </location>
</feature>
<feature type="compositionally biased region" description="Basic and acidic residues" evidence="1">
    <location>
        <begin position="1689"/>
        <end position="1702"/>
    </location>
</feature>
<feature type="compositionally biased region" description="Low complexity" evidence="1">
    <location>
        <begin position="5342"/>
        <end position="5351"/>
    </location>
</feature>
<feature type="compositionally biased region" description="Polar residues" evidence="1">
    <location>
        <begin position="3221"/>
        <end position="3231"/>
    </location>
</feature>
<feature type="compositionally biased region" description="Polar residues" evidence="1">
    <location>
        <begin position="3441"/>
        <end position="3454"/>
    </location>
</feature>
<feature type="compositionally biased region" description="Basic and acidic residues" evidence="1">
    <location>
        <begin position="2224"/>
        <end position="2234"/>
    </location>
</feature>
<feature type="compositionally biased region" description="Polar residues" evidence="1">
    <location>
        <begin position="2631"/>
        <end position="2644"/>
    </location>
</feature>
<feature type="compositionally biased region" description="Low complexity" evidence="1">
    <location>
        <begin position="4224"/>
        <end position="4235"/>
    </location>
</feature>
<feature type="compositionally biased region" description="Basic residues" evidence="1">
    <location>
        <begin position="4559"/>
        <end position="4571"/>
    </location>
</feature>
<feature type="compositionally biased region" description="Low complexity" evidence="1">
    <location>
        <begin position="67"/>
        <end position="81"/>
    </location>
</feature>
<feature type="compositionally biased region" description="Basic and acidic residues" evidence="1">
    <location>
        <begin position="207"/>
        <end position="217"/>
    </location>
</feature>
<feature type="compositionally biased region" description="Basic and acidic residues" evidence="1">
    <location>
        <begin position="1535"/>
        <end position="1548"/>
    </location>
</feature>
<feature type="compositionally biased region" description="Basic and acidic residues" evidence="1">
    <location>
        <begin position="1192"/>
        <end position="1203"/>
    </location>
</feature>
<feature type="compositionally biased region" description="Basic and acidic residues" evidence="1">
    <location>
        <begin position="4392"/>
        <end position="4401"/>
    </location>
</feature>
<feature type="compositionally biased region" description="Basic residues" evidence="1">
    <location>
        <begin position="1643"/>
        <end position="1652"/>
    </location>
</feature>
<feature type="compositionally biased region" description="Low complexity" evidence="1">
    <location>
        <begin position="935"/>
        <end position="944"/>
    </location>
</feature>
<feature type="compositionally biased region" description="Basic residues" evidence="1">
    <location>
        <begin position="2672"/>
        <end position="2684"/>
    </location>
</feature>
<dbReference type="GeneID" id="41958830"/>
<feature type="compositionally biased region" description="Basic residues" evidence="1">
    <location>
        <begin position="4134"/>
        <end position="4145"/>
    </location>
</feature>
<feature type="compositionally biased region" description="Polar residues" evidence="1">
    <location>
        <begin position="5081"/>
        <end position="5097"/>
    </location>
</feature>
<feature type="region of interest" description="Disordered" evidence="1">
    <location>
        <begin position="5342"/>
        <end position="5925"/>
    </location>
</feature>
<feature type="compositionally biased region" description="Polar residues" evidence="1">
    <location>
        <begin position="5247"/>
        <end position="5262"/>
    </location>
</feature>
<feature type="region of interest" description="Disordered" evidence="1">
    <location>
        <begin position="2258"/>
        <end position="2526"/>
    </location>
</feature>
<feature type="compositionally biased region" description="Basic and acidic residues" evidence="1">
    <location>
        <begin position="675"/>
        <end position="684"/>
    </location>
</feature>
<feature type="compositionally biased region" description="Polar residues" evidence="1">
    <location>
        <begin position="3320"/>
        <end position="3337"/>
    </location>
</feature>
<feature type="compositionally biased region" description="Basic and acidic residues" evidence="1">
    <location>
        <begin position="5713"/>
        <end position="5737"/>
    </location>
</feature>
<sequence length="6480" mass="693472">MSEYYRRGSPESSRRRRRERHERDHEHGHGPEHSYQHSHDAAPPATAPQYIPTGSRPQTHERDNADSSSTLSSSSTSESLLNISAPKSRAAGILSFFTSPDPAARRRKYRKKKKRLLGFGNSSSSSLEEALAYGRGYVDKERREAAQAAAEGRPHAYPTQYSQNQQQFSQSRQQQYGSPRDHQRPTAPHRDKTDEEIQEIGRQLAKMARDGNREDVARNSSRRGISGLMAGAAAATAVAGYRRSKSSDKRSRGIGSSRPQQHSDSGDESDWETSSEDEYSSEDVDPGLAYGASTVDFPMSRPPPPAQRPAESRPMPAEARKSHVVDPQMFGPMNSLRGLINTPCGFDDPVQKQNRESEPRQDRPVPSVESASFEARPLREVYPVPTSDPDRFDITRAQSSSGPRPEPVPIQAPKPIVPISSRVYDAQDYARSEARSEPRSERELRKRNSDSSFANVALAGLAGVVGVGAAAKLASDYREKKRDDRRERDEPREKDVRPKRTRSEKTTRADEVPDHKDKRDDRRVRGEYRDVDARPKETRSEKITKADEEPRAQEGAYHRDGGHRSMDEPAAPTDDSRRRQAELEEKIRRLEASLREQSNSQNAQPESPVRDRDQDRERKRREKKRRSVVIEQGDEANASSKSRDKGRYDGDEPKTSKRSSRSFGSAVASSSKSPTEPRDSRAADDDFPVPMSQTPNRPLTPMITTVEREPDFSRFDARGHDQPRGPTAELPRDRLSRLDSFEREVQDVNEFDSKDAREAAEHSTDPLPEAAIAAAAAVLARHGHRGKGMRTSEPQPKRSRSEERDAVQEEADRHYRQSVLARKIAEDQIRSRSASPDNSPVDGHHEDPVIRIVTPPEMHRHEKNKFEAPNADVRIDNIIEPKDLEQYRLPRGAHLGDPSIFPVFKSRDPSAERERPMLNLVRPTPAVSPIPSPSPEEQQPRASPKAPEKVATQEPKSASDVIMGPRGETIDVEPREKSVLPKEEKSIDKIPEVSEGKKKKKKKGSAWGSVLAGIAGAGAATAIAAAADDASKTTHTPEEDDKKEPAMPGAFDSGEVPAERDETTSRKSRKGKGKQQVWDDEPPSPGPKPASPSTSQTQGAFADDLDFAATLAAGLQDSGFDPNIVIDDPLYRRRDSPPGSSEPLEDSYRTSFSEVVPDLDANFTNPVVPRSSSGPSTVIEIPRSDPIPDATETFKDAHEEAIPRKLSKKERRKLKEAQNKNPDENLVLDREATLVDSEEKPLPPTLAEGESTLVENTDTPAQADFNATEEPQAPSGKKKKKTKKAAQAVSPWDIVEEPSRDPVEVSPTVVADIPKDTVDEVRFGWRDQTDYKADATTPSYGSEIPTIIAQEPLPLQESVPRNFFEDSVPTSNYATPAQEAELPISSYASTPAVEDTWDALPSKTKKKKGKKGTDIEAVADPIFEPTQDASNELSRDIDQAANITMEETPAPQDQTVEPPLEDPLPVVEDETAVSTGKKKKKKSKKAAAVDAVDAGAELSIDLAEETPKETVPEASPAEINQVAPRQPTLEAPMEDLEKALDNPSKEATSETPMEDLEKVSETAPETQPKDDVETLNADITAVDDTAQNAVLDAPKDLFNERSLDSTEATAAFSANGITREHDALPDGSPAVVIDQDTQTGPSSKKKKKKGKKNAAPAEEILPSTPVETAIPTEEVSLAPVDDITNTPSDVKDITSSDPKETASGEPGEIISSEPKETTSGEPKDAVSSDTKEPDPVAISETITEALPDEWAMPVITSKKKGKKSKGSASVLEAEPSQMPDSGAVAAEEAAQVLKEVTEPVDEVSATDGAVSSTTPELKQVESFEDSKPIDTLATGSDGPVEEIKDTSVPESGNPEAVNDDLAAGSSKKKNKKKKKNKSSPGEDEMTNAEPSQLDMAVQETSTPSEQDALAVGAEPDKPEDNLQPQDSAVKTEVETPTVESGLNSVSAETSKKKGKKGKKSVQDKTTATTEPSTPNTAEHDKSQPEAFEDNWATPASTNESKKGKGDDPWAWEEETPGLESAPAFEIEPKDQQEAGFEADWTAPSTTKKGKKNKKATAGDDDALGVTASEDKSLAPLDSVDSTREGDDKTVVEHDSQAVEADLGPSKKSKKKSKKTASTLDSPKEVTAPSESSPSGTGTENPSAPAVDDPADTDDNLEFFEANQEEDVPDNIEQKNNGGWVDDAEDVKTVVSAPTNSAEKAADKEEKRSGGGFFSFWNRSSNTSDNKETQNEGKDKRHSFLANAGTIGAGVGLAGAAAAIASHASHSNATSKTKKDSSPSRSTSSPSQDQGSFDPEIIERVIKPAIDPQFGDLLPLPPSVPASPTTELPSEEDLPALPISRPETPPEQERKMLREKWASRRRSQLETPVKSPSTTAVPIQFRLRSGPSSPGLFIKTPPTQPQPPISLEPSSASRRVLRPMSWDTTREIKPLYLPEHVRSGSATENDLQLPELPESRPSTSGDAAGPEDRSWAGNAYSGYNPLGATLDSPLQLNTGAVPAYSPSDPLGSGDVTPKAEQGMKPSDGLVLSDTETSDVFEDAASQFNPSSVQSPVTETHGLGISADDGFDRQLENPLISPHSPTKDGLHGSSALFGAAGMGAITAALMSHADSPEIEELSSGIKALDLKDDKTLGKTTSSSELPSDITSEIIKDDAIGVTGDGLSQPEELSETPTKKGKKAKKSKGKKSAMPDATNLPIPEEKPSEESPPTESSQSLDQTEKRSPDMLSAVADSADTSQLASTSSQEQTTEPIIAPETEPVFPDNKDKENQDIDTTTLLNPDVPEQKQEALSRDAEKSQIHDNVLKAEPITTEQPETTAKGKKKKKKGKKGAAAEPEEVPRPKDTDLLEKQETHEDKVEPQTSSLPTLGDGEGSKDAGSQHPSAVDIEAPPDSSNIIKTGAVPLAVAASVATALMQDGPGSTGVSQSADENDKMRDLGPLQGGISGETGLTDTTAEPDTAGQQTVGLSGESGDVASGSDAQSKSVGATPDNNIDTATSPAQDPLAVPAPIPVSAEAADSHLHDGETPALADLGSQARRDAEDGVGLMDAVAKDAMLVPSSQPVETSSEPATQPEESMGQEQETRSGKKKGKKGSKKKQTTREPSPTRGDPVAEPVAESAIALAAGDADNDKSHAIDITSEQSTDLASTEVVDAGAGEVAANQGQAAEEISMPGPSGSKSKKDKKKNKSANWDLPGEDAPTDQLIENTSATIPHVDVHEVDVTIPSEISSGPQEETASPLASAEKKSKKDKKKKKGLSLDDQLLAAEPPAPSQDAQIPAETTEPPTTLQETDAGPKEEDLSSAPALSSSTKKDKKGKKKKASAQPDLNESPDSGISEVPSQSEKQKEGSQDGPATATEPSQDAELPPAHSISDAAADQGTIALELDKDEKSEGTQPTEVPATLAEQTDVSPPVGDKQLSGSHNAQDGVASEEVQNTAEAEVPPADTSHQPASDEGQSSKPTEHETPVANDDSSPSDAPAGVPEKSGLEQYQDGQLVTSSQEQSENVVGTQDEWAAPAKKGKKGKKGKKQTVEAAAEDDTSVPVSMVQDSTPAVTEPEAVTLDANDNTDAQVSVTKESKKSKKKGVLVYDELSEDKKSDETVTDVPADVPAESRDGEKPPVTTESSADALLTTIPSALVDTESAKAPQDPSSNIETPSTEPNDKSLIEGDNKAHEPDSVEVSVENSKDLPVQEEIQVPENTADVVVAEEQLPTTTKKSKKDKKKKKGKESDEQALADASDAPVISSVEKDGSGDAGPAKTETPLDHPEPSDSTPVDAPTFVETPKEEPTDAPMKKSKKDKKKKKPAAADDDKGVATSQAEPSENLPAPEAEPSTTIDTSTKDADMPTEAALDSTTASDQFLEPTDSHPDVKGDAETSATQDVPERTDKDPVASENPGSVSAISKDGDSTTAISKERDLSSSATAPVDDSQEKAVSKKSKKSKKQKKQAEALELDSEPLQTQAPEPHPSLPEDHQSTEEKPVDVPTTTEPEIADSAAASKAQEATPEDFAPVKKGKKGKKNKAAACEEPVQEPSNETVDASDTSVKQETGFSAIAEPDPVSETTPESQVNTVAEDAISTNETPLPAKDESSSAVLPNETPTEESTIQPPVGDSSESPMPDSQDTTPPDTKASEEPELVVGKKSKKDKKKKKQAAQEQKEELEKDVATSKPVAELGLAQEADPSQVAEAVPVETLEEPSLPQEVGSPQVVEPAPLETPAEPSLPQEADSSRVLEAAPVELAAETSEKEPKKKSKKDKKKKGSVAVSEGTPKDQPVLPSLSDADQSIHQVANIEDVAETTPEYVATPEPAADKESEPTKKSKKEKRKSKRDGLAQSVSLDVSESKDLDQVTATNEPEESSQNDTSHQDVTDSVLTSETSQQHQEGQTEQQSTIEPAISDDPVDKTLDKEPAIAGDTVEASGTSNDLQGALAAAGVGAALGSAATTLMSSDLPPEESQVSKKKSKKDKKRKDAKLADLEAEPTLPAPPADDAVTAPEVISDKPDEPPSELTTESQPTDTLNPDDVGEATATSIVEGEEKPTEPEAIAEVPQATQPAVAQEEEFPEAAAKKSKKDKKKKKNVKASVSETIAEPSPVAETELSINPSSDDVGLSVRQNSDEKANPERKAEAEADKDKEAKTESKADDLDANVAPDNDKPDLATQDNTTSTPKENAEAMGSEDAKETAQPEAEVDDWGFSSKKSKKDKKKKGGKAAEPQLEPSTVTDFIAAEPDVNPVLVEENPVASPVPELESNTEQQKDIEADETDAWGLTSKKSKKDKKKKKGNTVLDLEPPVTSVASATPSSEDAQPASITDGIDLAAAEVAPVESQGDAQPAEPLDLKTDLGGSTEEQKKPVTEPEPEPAPTADVTSTAAAIDTGLIDLASAPETTEQASAEPPVTEPSADTQTQEVDEVALPAKKSKKDKKKKKKGQDQPTVEAVSESTAPAADPVGESMDSTPPLKSPEPSAVQPETKSKEEQIETDKPVDASLPGKDEGNPLPESSGPSVDLHLKEDPPQQVVSSEPVSEPTVSGKQDAKDTESAGADEVTEVVTKKSKKSKKKKGANVTDLDSASGPLNATQDANVVEQPEGSDSKTPVDNPSIIAPSTNEETIEVAPSTPTAAQSPKQSKKSKKAAFIPLTNMEEPVQEVNEASAAKTTTEGGHNKNLEEASKSMEMVPTSQAEAIKDSYFDTKPVDEIEQSLPGSSGDFEIHPAVASLLDSKSNEAEQPIPTSAPPGLFLMTREGSDVFLKDGHVPRLLTQSTDSPLTSPQALDSSEDKHTRSISSMGIEGADPKSQQEGALREPISKSLSLADEEIICPTPNVKESPAAKPVTKDDVVKASVASAVVGGGAAALASKVGASSKKSKKKKKTLDKRTQQSDDLFDDPSLWEGTDRKLVEGSRGDLDSGDFWEVPDTKTDEIGAAEESGIGLGINDQKVAWGMDDGGNEDTVHLDKPNDAATDAHDVWGTDVVGAQENSRRLKHSPGRDALNIDTGSDPRTSEQSIVSTDENGRRGGIALGKELVDSPMMEESPILGRGTNWKQSQEKEDSSADPTPKATPAALEGQVFSPPASSTDAPVVGQSHQAENKDEKLGSNLQASSAEGAETSMPSPRSPLGWDSGKDAAGSPYLYQGSDAGVSPSRTLPPVKEEEDEGEVLTAGRRASLDKVNRDSGYSAGEPPLEVVRRRPRLGRPEVSPQRDSGVHLRDWPESEEPRISPSPTPRRGRAELNNDDTLKTPNKEFSSDKGTKVESSPPAEGHTSRALFNPSTPKLGEPEPQAQTPDPSKKKALSGSSKKRGTYQELGSAAIPPAILPASATPTTISSPAEAASSSSSSSLRRQGYSPAVERSLSYSHDQGVSRHASNMSATRLRATPEPLNFRPDSPGNSSIRSFTGTPPLRRADRRVSGDLRSLSQRSSVIGQTQDKQKDKDQRTSGAAAAVVGGVGAAAASIASRNNHHDGAAQSSTQDTTPVANEGRVRAKDMTDVYDGYGEGRIGSPRSPTRPHSMRRRQSMQVLELESRVDQLLAENRALNEARTKAEQSLSQKTSSLLADRDDQIDALKRSVEFLNQELSRLTEVNEGLHSAISQTAVQHDDRYRQLQSQHDSTKRELEQTRSVSGASAGATQALLADKDAEISRLRAELESTKQRVRELQRQKLADRPANGDFLTVRDIDYFDHRCQALCSHVQQWVLRFSKFSDMRACRLTNEINDEKIIDRLDNALLDGSDVDHYLRDRVKRRDVFMSMTMSMIWEFVFTRYLFGMDREQRQKLKSLEKLLLEVGPPQAVRQWRAITLTLLSRRPSFRDQKEQDTEAVVQAVLQTLSMILPPPSNLEDQIQSQLRRVVREAVDLSVEMRTQRAEYVMLPPLQPEYDANGDLAATVTFNAAMMNERSSPNNPPNFNEELQAEGATVRIVLFPLVVKKGDDNGVGDDEIVVHPAQVLVPKSSSSGRRGRMATPSSDAGGVSLLMSRGGDTASRSNISMQDVGNNQSTI</sequence>
<feature type="region of interest" description="Disordered" evidence="1">
    <location>
        <begin position="6432"/>
        <end position="6480"/>
    </location>
</feature>
<feature type="compositionally biased region" description="Basic and acidic residues" evidence="1">
    <location>
        <begin position="574"/>
        <end position="594"/>
    </location>
</feature>
<feature type="compositionally biased region" description="Basic residues" evidence="1">
    <location>
        <begin position="1866"/>
        <end position="1877"/>
    </location>
</feature>
<feature type="compositionally biased region" description="Basic and acidic residues" evidence="1">
    <location>
        <begin position="179"/>
        <end position="195"/>
    </location>
</feature>
<feature type="compositionally biased region" description="Basic and acidic residues" evidence="1">
    <location>
        <begin position="905"/>
        <end position="916"/>
    </location>
</feature>
<feature type="compositionally biased region" description="Polar residues" evidence="1">
    <location>
        <begin position="3643"/>
        <end position="3654"/>
    </location>
</feature>
<feature type="compositionally biased region" description="Basic residues" evidence="1">
    <location>
        <begin position="4762"/>
        <end position="4773"/>
    </location>
</feature>
<feature type="compositionally biased region" description="Polar residues" evidence="1">
    <location>
        <begin position="5899"/>
        <end position="5910"/>
    </location>
</feature>
<feature type="compositionally biased region" description="Basic and acidic residues" evidence="1">
    <location>
        <begin position="968"/>
        <end position="996"/>
    </location>
</feature>
<feature type="compositionally biased region" description="Basic and acidic residues" evidence="1">
    <location>
        <begin position="5380"/>
        <end position="5393"/>
    </location>
</feature>
<feature type="compositionally biased region" description="Basic and acidic residues" evidence="1">
    <location>
        <begin position="1818"/>
        <end position="1828"/>
    </location>
</feature>
<feature type="compositionally biased region" description="Low complexity" evidence="1">
    <location>
        <begin position="1486"/>
        <end position="1496"/>
    </location>
</feature>
<feature type="compositionally biased region" description="Basic residues" evidence="1">
    <location>
        <begin position="4006"/>
        <end position="4015"/>
    </location>
</feature>
<feature type="compositionally biased region" description="Basic and acidic residues" evidence="1">
    <location>
        <begin position="3876"/>
        <end position="3885"/>
    </location>
</feature>
<feature type="region of interest" description="Disordered" evidence="1">
    <location>
        <begin position="1614"/>
        <end position="2238"/>
    </location>
</feature>
<feature type="compositionally biased region" description="Basic and acidic residues" evidence="1">
    <location>
        <begin position="428"/>
        <end position="449"/>
    </location>
</feature>
<feature type="compositionally biased region" description="Acidic residues" evidence="1">
    <location>
        <begin position="266"/>
        <end position="285"/>
    </location>
</feature>
<feature type="compositionally biased region" description="Basic and acidic residues" evidence="1">
    <location>
        <begin position="2346"/>
        <end position="2357"/>
    </location>
</feature>
<feature type="compositionally biased region" description="Basic and acidic residues" evidence="1">
    <location>
        <begin position="706"/>
        <end position="723"/>
    </location>
</feature>
<dbReference type="InterPro" id="IPR053268">
    <property type="entry name" value="Woronin_anchor"/>
</dbReference>
<reference evidence="3" key="2">
    <citation type="submission" date="2019-10" db="EMBL/GenBank/DDBJ databases">
        <authorList>
            <consortium name="NCBI Genome Project"/>
        </authorList>
    </citation>
    <scope>NUCLEOTIDE SEQUENCE</scope>
    <source>
        <strain evidence="3">NI907</strain>
    </source>
</reference>
<dbReference type="KEGG" id="pgri:PgNI_03868"/>
<feature type="compositionally biased region" description="Basic and acidic residues" evidence="1">
    <location>
        <begin position="475"/>
        <end position="567"/>
    </location>
</feature>
<feature type="compositionally biased region" description="Polar residues" evidence="1">
    <location>
        <begin position="2944"/>
        <end position="2962"/>
    </location>
</feature>
<dbReference type="RefSeq" id="XP_030985519.1">
    <property type="nucleotide sequence ID" value="XM_031123921.1"/>
</dbReference>
<feature type="compositionally biased region" description="Polar residues" evidence="1">
    <location>
        <begin position="4651"/>
        <end position="4660"/>
    </location>
</feature>
<feature type="compositionally biased region" description="Polar residues" evidence="1">
    <location>
        <begin position="595"/>
        <end position="605"/>
    </location>
</feature>
<feature type="compositionally biased region" description="Basic residues" evidence="1">
    <location>
        <begin position="4311"/>
        <end position="4320"/>
    </location>
</feature>
<feature type="compositionally biased region" description="Basic and acidic residues" evidence="1">
    <location>
        <begin position="5689"/>
        <end position="5703"/>
    </location>
</feature>
<feature type="compositionally biased region" description="Basic and acidic residues" evidence="1">
    <location>
        <begin position="3858"/>
        <end position="3868"/>
    </location>
</feature>
<feature type="region of interest" description="Disordered" evidence="1">
    <location>
        <begin position="5240"/>
        <end position="5302"/>
    </location>
</feature>
<feature type="compositionally biased region" description="Basic and acidic residues" evidence="1">
    <location>
        <begin position="608"/>
        <end position="617"/>
    </location>
</feature>
<feature type="compositionally biased region" description="Basic residues" evidence="1">
    <location>
        <begin position="3929"/>
        <end position="3939"/>
    </location>
</feature>
<feature type="compositionally biased region" description="Basic residues" evidence="1">
    <location>
        <begin position="1476"/>
        <end position="1485"/>
    </location>
</feature>
<feature type="compositionally biased region" description="Polar residues" evidence="1">
    <location>
        <begin position="5481"/>
        <end position="5497"/>
    </location>
</feature>
<feature type="compositionally biased region" description="Polar residues" evidence="1">
    <location>
        <begin position="4499"/>
        <end position="4510"/>
    </location>
</feature>
<feature type="compositionally biased region" description="Low complexity" evidence="1">
    <location>
        <begin position="3986"/>
        <end position="3997"/>
    </location>
</feature>
<feature type="compositionally biased region" description="Low complexity" evidence="1">
    <location>
        <begin position="5004"/>
        <end position="5019"/>
    </location>
</feature>
<feature type="compositionally biased region" description="Basic residues" evidence="1">
    <location>
        <begin position="3307"/>
        <end position="3316"/>
    </location>
</feature>
<keyword evidence="2" id="KW-1185">Reference proteome</keyword>
<feature type="compositionally biased region" description="Polar residues" evidence="1">
    <location>
        <begin position="5872"/>
        <end position="5882"/>
    </location>
</feature>
<feature type="compositionally biased region" description="Basic residues" evidence="1">
    <location>
        <begin position="3710"/>
        <end position="3721"/>
    </location>
</feature>
<feature type="compositionally biased region" description="Polar residues" evidence="1">
    <location>
        <begin position="2974"/>
        <end position="2996"/>
    </location>
</feature>
<organism evidence="2 3">
    <name type="scientific">Pyricularia grisea</name>
    <name type="common">Crabgrass-specific blast fungus</name>
    <name type="synonym">Magnaporthe grisea</name>
    <dbReference type="NCBI Taxonomy" id="148305"/>
    <lineage>
        <taxon>Eukaryota</taxon>
        <taxon>Fungi</taxon>
        <taxon>Dikarya</taxon>
        <taxon>Ascomycota</taxon>
        <taxon>Pezizomycotina</taxon>
        <taxon>Sordariomycetes</taxon>
        <taxon>Sordariomycetidae</taxon>
        <taxon>Magnaporthales</taxon>
        <taxon>Pyriculariaceae</taxon>
        <taxon>Pyricularia</taxon>
    </lineage>
</organism>
<feature type="compositionally biased region" description="Polar residues" evidence="1">
    <location>
        <begin position="1162"/>
        <end position="1176"/>
    </location>
</feature>
<reference evidence="3" key="1">
    <citation type="journal article" date="2019" name="Mol. Biol. Evol.">
        <title>Blast fungal genomes show frequent chromosomal changes, gene gains and losses, and effector gene turnover.</title>
        <authorList>
            <person name="Gomez Luciano L.B."/>
            <person name="Jason Tsai I."/>
            <person name="Chuma I."/>
            <person name="Tosa Y."/>
            <person name="Chen Y.H."/>
            <person name="Li J.Y."/>
            <person name="Li M.Y."/>
            <person name="Jade Lu M.Y."/>
            <person name="Nakayashiki H."/>
            <person name="Li W.H."/>
        </authorList>
    </citation>
    <scope>NUCLEOTIDE SEQUENCE</scope>
    <source>
        <strain evidence="3">NI907</strain>
    </source>
</reference>
<feature type="compositionally biased region" description="Low complexity" evidence="1">
    <location>
        <begin position="1091"/>
        <end position="1115"/>
    </location>
</feature>
<feature type="compositionally biased region" description="Basic residues" evidence="1">
    <location>
        <begin position="4450"/>
        <end position="4462"/>
    </location>
</feature>
<feature type="compositionally biased region" description="Basic residues" evidence="1">
    <location>
        <begin position="3513"/>
        <end position="3523"/>
    </location>
</feature>
<feature type="compositionally biased region" description="Acidic residues" evidence="1">
    <location>
        <begin position="2148"/>
        <end position="2169"/>
    </location>
</feature>
<feature type="compositionally biased region" description="Low complexity" evidence="1">
    <location>
        <begin position="5793"/>
        <end position="5824"/>
    </location>
</feature>
<feature type="compositionally biased region" description="Basic and acidic residues" evidence="1">
    <location>
        <begin position="1029"/>
        <end position="1045"/>
    </location>
</feature>
<feature type="compositionally biased region" description="Polar residues" evidence="1">
    <location>
        <begin position="1937"/>
        <end position="1948"/>
    </location>
</feature>
<feature type="compositionally biased region" description="Basic residues" evidence="1">
    <location>
        <begin position="3241"/>
        <end position="3251"/>
    </location>
</feature>
<accession>A0A6P8BEP0</accession>
<feature type="compositionally biased region" description="Polar residues" evidence="1">
    <location>
        <begin position="4025"/>
        <end position="4043"/>
    </location>
</feature>
<evidence type="ECO:0000256" key="1">
    <source>
        <dbReference type="SAM" id="MobiDB-lite"/>
    </source>
</evidence>
<feature type="compositionally biased region" description="Basic and acidic residues" evidence="1">
    <location>
        <begin position="1213"/>
        <end position="1241"/>
    </location>
</feature>
<feature type="compositionally biased region" description="Low complexity" evidence="1">
    <location>
        <begin position="1965"/>
        <end position="1976"/>
    </location>
</feature>
<evidence type="ECO:0000313" key="3">
    <source>
        <dbReference type="RefSeq" id="XP_030985519.1"/>
    </source>
</evidence>
<feature type="compositionally biased region" description="Polar residues" evidence="1">
    <location>
        <begin position="2731"/>
        <end position="2747"/>
    </location>
</feature>
<feature type="compositionally biased region" description="Basic residues" evidence="1">
    <location>
        <begin position="3788"/>
        <end position="3799"/>
    </location>
</feature>
<feature type="compositionally biased region" description="Basic residues" evidence="1">
    <location>
        <begin position="4242"/>
        <end position="4253"/>
    </location>
</feature>
<feature type="compositionally biased region" description="Basic and acidic residues" evidence="1">
    <location>
        <begin position="4301"/>
        <end position="4310"/>
    </location>
</feature>
<feature type="compositionally biased region" description="Basic and acidic residues" evidence="1">
    <location>
        <begin position="4961"/>
        <end position="4984"/>
    </location>
</feature>
<feature type="compositionally biased region" description="Low complexity" evidence="1">
    <location>
        <begin position="3273"/>
        <end position="3286"/>
    </location>
</feature>
<feature type="compositionally biased region" description="Low complexity" evidence="1">
    <location>
        <begin position="4479"/>
        <end position="4488"/>
    </location>
</feature>
<feature type="region of interest" description="Disordered" evidence="1">
    <location>
        <begin position="2541"/>
        <end position="2589"/>
    </location>
</feature>
<feature type="compositionally biased region" description="Low complexity" evidence="1">
    <location>
        <begin position="230"/>
        <end position="240"/>
    </location>
</feature>
<dbReference type="PANTHER" id="PTHR40641:SF2">
    <property type="entry name" value="INVOLUCRIN REPEAT PROTEIN"/>
    <property type="match status" value="1"/>
</dbReference>
<feature type="compositionally biased region" description="Basic residues" evidence="1">
    <location>
        <begin position="3082"/>
        <end position="3094"/>
    </location>
</feature>
<protein>
    <recommendedName>
        <fullName evidence="4">Involucrin repeat protein</fullName>
    </recommendedName>
</protein>
<feature type="region of interest" description="Disordered" evidence="1">
    <location>
        <begin position="1021"/>
        <end position="1308"/>
    </location>
</feature>
<feature type="compositionally biased region" description="Basic and acidic residues" evidence="1">
    <location>
        <begin position="795"/>
        <end position="815"/>
    </location>
</feature>
<feature type="compositionally biased region" description="Basic and acidic residues" evidence="1">
    <location>
        <begin position="2080"/>
        <end position="2096"/>
    </location>
</feature>
<feature type="compositionally biased region" description="Basic and acidic residues" evidence="1">
    <location>
        <begin position="2834"/>
        <end position="2855"/>
    </location>
</feature>
<feature type="compositionally biased region" description="Polar residues" evidence="1">
    <location>
        <begin position="4785"/>
        <end position="4795"/>
    </location>
</feature>
<feature type="compositionally biased region" description="Basic and acidic residues" evidence="1">
    <location>
        <begin position="5437"/>
        <end position="5455"/>
    </location>
</feature>
<feature type="region of interest" description="Disordered" evidence="1">
    <location>
        <begin position="2624"/>
        <end position="2892"/>
    </location>
</feature>
<feature type="compositionally biased region" description="Low complexity" evidence="1">
    <location>
        <begin position="2258"/>
        <end position="2270"/>
    </location>
</feature>
<feature type="compositionally biased region" description="Basic residues" evidence="1">
    <location>
        <begin position="105"/>
        <end position="116"/>
    </location>
</feature>
<dbReference type="PANTHER" id="PTHR40641">
    <property type="entry name" value="INVOLUCRIN REPEAT PROTEIN (AFU_ORTHOLOGUE AFUA_2G08060)"/>
    <property type="match status" value="1"/>
</dbReference>
<feature type="compositionally biased region" description="Basic and acidic residues" evidence="1">
    <location>
        <begin position="3655"/>
        <end position="3671"/>
    </location>
</feature>
<feature type="compositionally biased region" description="Low complexity" evidence="1">
    <location>
        <begin position="770"/>
        <end position="780"/>
    </location>
</feature>
<feature type="compositionally biased region" description="Basic and acidic residues" evidence="1">
    <location>
        <begin position="1"/>
        <end position="13"/>
    </location>
</feature>
<feature type="region of interest" description="Disordered" evidence="1">
    <location>
        <begin position="891"/>
        <end position="1006"/>
    </location>
</feature>
<feature type="compositionally biased region" description="Basic residues" evidence="1">
    <location>
        <begin position="4907"/>
        <end position="4918"/>
    </location>
</feature>
<feature type="compositionally biased region" description="Polar residues" evidence="1">
    <location>
        <begin position="4084"/>
        <end position="4120"/>
    </location>
</feature>
<feature type="compositionally biased region" description="Pro residues" evidence="1">
    <location>
        <begin position="404"/>
        <end position="416"/>
    </location>
</feature>
<reference evidence="3" key="3">
    <citation type="submission" date="2025-08" db="UniProtKB">
        <authorList>
            <consortium name="RefSeq"/>
        </authorList>
    </citation>
    <scope>IDENTIFICATION</scope>
    <source>
        <strain evidence="3">NI907</strain>
    </source>
</reference>
<feature type="region of interest" description="Disordered" evidence="1">
    <location>
        <begin position="2911"/>
        <end position="4413"/>
    </location>
</feature>
<feature type="region of interest" description="Disordered" evidence="1">
    <location>
        <begin position="141"/>
        <end position="453"/>
    </location>
</feature>
<feature type="compositionally biased region" description="Basic and acidic residues" evidence="1">
    <location>
        <begin position="730"/>
        <end position="764"/>
    </location>
</feature>
<proteinExistence type="predicted"/>
<feature type="region of interest" description="Disordered" evidence="1">
    <location>
        <begin position="1"/>
        <end position="129"/>
    </location>
</feature>
<feature type="compositionally biased region" description="Basic and acidic residues" evidence="1">
    <location>
        <begin position="5150"/>
        <end position="5160"/>
    </location>
</feature>
<feature type="compositionally biased region" description="Basic and acidic residues" evidence="1">
    <location>
        <begin position="3963"/>
        <end position="3975"/>
    </location>
</feature>
<feature type="compositionally biased region" description="Basic residues" evidence="1">
    <location>
        <begin position="618"/>
        <end position="627"/>
    </location>
</feature>
<feature type="compositionally biased region" description="Basic and acidic residues" evidence="1">
    <location>
        <begin position="21"/>
        <end position="40"/>
    </location>
</feature>
<feature type="compositionally biased region" description="Polar residues" evidence="1">
    <location>
        <begin position="5056"/>
        <end position="5070"/>
    </location>
</feature>
<feature type="compositionally biased region" description="Basic and acidic residues" evidence="1">
    <location>
        <begin position="857"/>
        <end position="866"/>
    </location>
</feature>
<feature type="region of interest" description="Disordered" evidence="1">
    <location>
        <begin position="1399"/>
        <end position="1577"/>
    </location>
</feature>
<feature type="compositionally biased region" description="Polar residues" evidence="1">
    <location>
        <begin position="4054"/>
        <end position="4075"/>
    </location>
</feature>
<feature type="compositionally biased region" description="Low complexity" evidence="1">
    <location>
        <begin position="661"/>
        <end position="673"/>
    </location>
</feature>
<evidence type="ECO:0000313" key="2">
    <source>
        <dbReference type="Proteomes" id="UP000515153"/>
    </source>
</evidence>
<feature type="region of interest" description="Disordered" evidence="1">
    <location>
        <begin position="468"/>
        <end position="869"/>
    </location>
</feature>
<feature type="compositionally biased region" description="Basic residues" evidence="1">
    <location>
        <begin position="4689"/>
        <end position="4700"/>
    </location>
</feature>
<feature type="compositionally biased region" description="Polar residues" evidence="1">
    <location>
        <begin position="6463"/>
        <end position="6480"/>
    </location>
</feature>
<feature type="compositionally biased region" description="Low complexity" evidence="1">
    <location>
        <begin position="3145"/>
        <end position="3156"/>
    </location>
</feature>
<feature type="compositionally biased region" description="Low complexity" evidence="1">
    <location>
        <begin position="4366"/>
        <end position="4383"/>
    </location>
</feature>
<feature type="region of interest" description="Disordered" evidence="1">
    <location>
        <begin position="6078"/>
        <end position="6112"/>
    </location>
</feature>
<feature type="compositionally biased region" description="Basic and acidic residues" evidence="1">
    <location>
        <begin position="641"/>
        <end position="655"/>
    </location>
</feature>
<feature type="compositionally biased region" description="Basic residues" evidence="1">
    <location>
        <begin position="3174"/>
        <end position="3183"/>
    </location>
</feature>
<name>A0A6P8BEP0_PYRGI</name>